<protein>
    <submittedName>
        <fullName evidence="5">LacI family DNA-binding transcriptional regulator</fullName>
    </submittedName>
</protein>
<dbReference type="PROSITE" id="PS50932">
    <property type="entry name" value="HTH_LACI_2"/>
    <property type="match status" value="1"/>
</dbReference>
<dbReference type="GO" id="GO:0003677">
    <property type="term" value="F:DNA binding"/>
    <property type="evidence" value="ECO:0007669"/>
    <property type="project" value="UniProtKB-KW"/>
</dbReference>
<dbReference type="CDD" id="cd06267">
    <property type="entry name" value="PBP1_LacI_sugar_binding-like"/>
    <property type="match status" value="1"/>
</dbReference>
<dbReference type="SUPFAM" id="SSF53822">
    <property type="entry name" value="Periplasmic binding protein-like I"/>
    <property type="match status" value="1"/>
</dbReference>
<reference evidence="5 6" key="1">
    <citation type="submission" date="2024-09" db="EMBL/GenBank/DDBJ databases">
        <authorList>
            <person name="Sun Q."/>
            <person name="Mori K."/>
        </authorList>
    </citation>
    <scope>NUCLEOTIDE SEQUENCE [LARGE SCALE GENOMIC DNA]</scope>
    <source>
        <strain evidence="5 6">TBRC 3947</strain>
    </source>
</reference>
<accession>A0ABV6MIL9</accession>
<dbReference type="InterPro" id="IPR000843">
    <property type="entry name" value="HTH_LacI"/>
</dbReference>
<comment type="caution">
    <text evidence="5">The sequence shown here is derived from an EMBL/GenBank/DDBJ whole genome shotgun (WGS) entry which is preliminary data.</text>
</comment>
<evidence type="ECO:0000256" key="3">
    <source>
        <dbReference type="ARBA" id="ARBA00023163"/>
    </source>
</evidence>
<dbReference type="PANTHER" id="PTHR30146">
    <property type="entry name" value="LACI-RELATED TRANSCRIPTIONAL REPRESSOR"/>
    <property type="match status" value="1"/>
</dbReference>
<sequence length="329" mass="35694">MATIYDVAKLAEVSPSTVSLALNNPGRVKPSTLQRILQVADEIGFVPKTEAVTRARRGVGRLGVMAPLTSYPSFGRRLNGVLRATRDSSWEIVVYDQESAAVTSPTLAMIPLTRRLDGLIIMSLPVDDVVAQRLVTQQLPTVLVDTQHSLFSSVAIDDGEGGRLVAEYLLERGHERFAFVSEEKRGQRGHLRPEARLEAFRKTLAGAGLDLPDSHVRHVSYMVEGGRRAAHELLNLPVRPTAIFAHDDILASGVLMAARDRGLRVPEELAVVGFDDADVAEPLGLTTVRQPLEESGELAAQILLGQLATPGRSVHQTTLRLSLVVRSSA</sequence>
<dbReference type="Pfam" id="PF13377">
    <property type="entry name" value="Peripla_BP_3"/>
    <property type="match status" value="1"/>
</dbReference>
<dbReference type="EMBL" id="JBHLUH010000105">
    <property type="protein sequence ID" value="MFC0534213.1"/>
    <property type="molecule type" value="Genomic_DNA"/>
</dbReference>
<dbReference type="InterPro" id="IPR010982">
    <property type="entry name" value="Lambda_DNA-bd_dom_sf"/>
</dbReference>
<dbReference type="Pfam" id="PF00356">
    <property type="entry name" value="LacI"/>
    <property type="match status" value="1"/>
</dbReference>
<dbReference type="CDD" id="cd01392">
    <property type="entry name" value="HTH_LacI"/>
    <property type="match status" value="1"/>
</dbReference>
<dbReference type="PANTHER" id="PTHR30146:SF109">
    <property type="entry name" value="HTH-TYPE TRANSCRIPTIONAL REGULATOR GALS"/>
    <property type="match status" value="1"/>
</dbReference>
<name>A0ABV6MIL9_9ACTN</name>
<keyword evidence="2 5" id="KW-0238">DNA-binding</keyword>
<evidence type="ECO:0000259" key="4">
    <source>
        <dbReference type="PROSITE" id="PS50932"/>
    </source>
</evidence>
<dbReference type="SUPFAM" id="SSF47413">
    <property type="entry name" value="lambda repressor-like DNA-binding domains"/>
    <property type="match status" value="1"/>
</dbReference>
<dbReference type="Gene3D" id="3.40.50.2300">
    <property type="match status" value="2"/>
</dbReference>
<dbReference type="Gene3D" id="1.10.260.40">
    <property type="entry name" value="lambda repressor-like DNA-binding domains"/>
    <property type="match status" value="1"/>
</dbReference>
<keyword evidence="1" id="KW-0805">Transcription regulation</keyword>
<dbReference type="SMART" id="SM00354">
    <property type="entry name" value="HTH_LACI"/>
    <property type="match status" value="1"/>
</dbReference>
<evidence type="ECO:0000256" key="1">
    <source>
        <dbReference type="ARBA" id="ARBA00023015"/>
    </source>
</evidence>
<dbReference type="PROSITE" id="PS00356">
    <property type="entry name" value="HTH_LACI_1"/>
    <property type="match status" value="1"/>
</dbReference>
<feature type="domain" description="HTH lacI-type" evidence="4">
    <location>
        <begin position="2"/>
        <end position="56"/>
    </location>
</feature>
<keyword evidence="3" id="KW-0804">Transcription</keyword>
<dbReference type="InterPro" id="IPR028082">
    <property type="entry name" value="Peripla_BP_I"/>
</dbReference>
<dbReference type="InterPro" id="IPR046335">
    <property type="entry name" value="LacI/GalR-like_sensor"/>
</dbReference>
<dbReference type="RefSeq" id="WP_377262816.1">
    <property type="nucleotide sequence ID" value="NZ_JBHLUH010000105.1"/>
</dbReference>
<proteinExistence type="predicted"/>
<evidence type="ECO:0000256" key="2">
    <source>
        <dbReference type="ARBA" id="ARBA00023125"/>
    </source>
</evidence>
<organism evidence="5 6">
    <name type="scientific">Phytohabitans kaempferiae</name>
    <dbReference type="NCBI Taxonomy" id="1620943"/>
    <lineage>
        <taxon>Bacteria</taxon>
        <taxon>Bacillati</taxon>
        <taxon>Actinomycetota</taxon>
        <taxon>Actinomycetes</taxon>
        <taxon>Micromonosporales</taxon>
        <taxon>Micromonosporaceae</taxon>
    </lineage>
</organism>
<gene>
    <name evidence="5" type="ORF">ACFFIA_42165</name>
</gene>
<evidence type="ECO:0000313" key="5">
    <source>
        <dbReference type="EMBL" id="MFC0534213.1"/>
    </source>
</evidence>
<keyword evidence="6" id="KW-1185">Reference proteome</keyword>
<evidence type="ECO:0000313" key="6">
    <source>
        <dbReference type="Proteomes" id="UP001589867"/>
    </source>
</evidence>
<dbReference type="Proteomes" id="UP001589867">
    <property type="component" value="Unassembled WGS sequence"/>
</dbReference>